<dbReference type="Gene3D" id="1.20.1250.20">
    <property type="entry name" value="MFS general substrate transporter like domains"/>
    <property type="match status" value="1"/>
</dbReference>
<dbReference type="PANTHER" id="PTHR42718">
    <property type="entry name" value="MAJOR FACILITATOR SUPERFAMILY MULTIDRUG TRANSPORTER MFSC"/>
    <property type="match status" value="1"/>
</dbReference>
<keyword evidence="7" id="KW-1185">Reference proteome</keyword>
<dbReference type="RefSeq" id="XP_060410263.1">
    <property type="nucleotide sequence ID" value="XM_060555511.1"/>
</dbReference>
<reference evidence="6" key="1">
    <citation type="submission" date="2021-06" db="EMBL/GenBank/DDBJ databases">
        <title>Comparative genomics, transcriptomics and evolutionary studies reveal genomic signatures of adaptation to plant cell wall in hemibiotrophic fungi.</title>
        <authorList>
            <consortium name="DOE Joint Genome Institute"/>
            <person name="Baroncelli R."/>
            <person name="Diaz J.F."/>
            <person name="Benocci T."/>
            <person name="Peng M."/>
            <person name="Battaglia E."/>
            <person name="Haridas S."/>
            <person name="Andreopoulos W."/>
            <person name="Labutti K."/>
            <person name="Pangilinan J."/>
            <person name="Floch G.L."/>
            <person name="Makela M.R."/>
            <person name="Henrissat B."/>
            <person name="Grigoriev I.V."/>
            <person name="Crouch J.A."/>
            <person name="De Vries R.P."/>
            <person name="Sukno S.A."/>
            <person name="Thon M.R."/>
        </authorList>
    </citation>
    <scope>NUCLEOTIDE SEQUENCE</scope>
    <source>
        <strain evidence="6">CBS 125086</strain>
    </source>
</reference>
<gene>
    <name evidence="6" type="ORF">LY79DRAFT_523216</name>
</gene>
<keyword evidence="3 5" id="KW-1133">Transmembrane helix</keyword>
<dbReference type="GeneID" id="85439751"/>
<sequence>LGAFAAILSALVIRHLTAQYIMAIGSLASAAALALVCTIPEQQIYWAQLFPTLILGALGPDFLFTASQIIASNNVKRSQQGIAGSFVGTLLSYGLSIGLGFAGTVKVYTNSNGKILVQDYRNALYLGIGMASCAALMTLAFVRIPKDRREGWV</sequence>
<evidence type="ECO:0000313" key="6">
    <source>
        <dbReference type="EMBL" id="KAK1574778.1"/>
    </source>
</evidence>
<dbReference type="EMBL" id="JAHLJV010000071">
    <property type="protein sequence ID" value="KAK1574778.1"/>
    <property type="molecule type" value="Genomic_DNA"/>
</dbReference>
<dbReference type="GO" id="GO:0016020">
    <property type="term" value="C:membrane"/>
    <property type="evidence" value="ECO:0007669"/>
    <property type="project" value="UniProtKB-SubCell"/>
</dbReference>
<dbReference type="SUPFAM" id="SSF103473">
    <property type="entry name" value="MFS general substrate transporter"/>
    <property type="match status" value="1"/>
</dbReference>
<feature type="transmembrane region" description="Helical" evidence="5">
    <location>
        <begin position="123"/>
        <end position="142"/>
    </location>
</feature>
<organism evidence="6 7">
    <name type="scientific">Colletotrichum navitas</name>
    <dbReference type="NCBI Taxonomy" id="681940"/>
    <lineage>
        <taxon>Eukaryota</taxon>
        <taxon>Fungi</taxon>
        <taxon>Dikarya</taxon>
        <taxon>Ascomycota</taxon>
        <taxon>Pezizomycotina</taxon>
        <taxon>Sordariomycetes</taxon>
        <taxon>Hypocreomycetidae</taxon>
        <taxon>Glomerellales</taxon>
        <taxon>Glomerellaceae</taxon>
        <taxon>Colletotrichum</taxon>
        <taxon>Colletotrichum graminicola species complex</taxon>
    </lineage>
</organism>
<dbReference type="PANTHER" id="PTHR42718:SF41">
    <property type="entry name" value="MFS TRANSPORTER OF UNKOWN SPECIFICITY (AFU_ORTHOLOGUE AFUA_5G09940)-RELATED"/>
    <property type="match status" value="1"/>
</dbReference>
<protein>
    <recommendedName>
        <fullName evidence="8">MFS transporter</fullName>
    </recommendedName>
</protein>
<evidence type="ECO:0000256" key="1">
    <source>
        <dbReference type="ARBA" id="ARBA00004141"/>
    </source>
</evidence>
<feature type="transmembrane region" description="Helical" evidence="5">
    <location>
        <begin position="44"/>
        <end position="70"/>
    </location>
</feature>
<accession>A0AAD8PS96</accession>
<comment type="subcellular location">
    <subcellularLocation>
        <location evidence="1">Membrane</location>
        <topology evidence="1">Multi-pass membrane protein</topology>
    </subcellularLocation>
</comment>
<proteinExistence type="predicted"/>
<keyword evidence="4 5" id="KW-0472">Membrane</keyword>
<name>A0AAD8PS96_9PEZI</name>
<evidence type="ECO:0000256" key="3">
    <source>
        <dbReference type="ARBA" id="ARBA00022989"/>
    </source>
</evidence>
<evidence type="ECO:0000256" key="5">
    <source>
        <dbReference type="SAM" id="Phobius"/>
    </source>
</evidence>
<keyword evidence="2 5" id="KW-0812">Transmembrane</keyword>
<dbReference type="AlphaFoldDB" id="A0AAD8PS96"/>
<feature type="non-terminal residue" evidence="6">
    <location>
        <position position="1"/>
    </location>
</feature>
<evidence type="ECO:0008006" key="8">
    <source>
        <dbReference type="Google" id="ProtNLM"/>
    </source>
</evidence>
<evidence type="ECO:0000256" key="4">
    <source>
        <dbReference type="ARBA" id="ARBA00023136"/>
    </source>
</evidence>
<comment type="caution">
    <text evidence="6">The sequence shown here is derived from an EMBL/GenBank/DDBJ whole genome shotgun (WGS) entry which is preliminary data.</text>
</comment>
<feature type="transmembrane region" description="Helical" evidence="5">
    <location>
        <begin position="82"/>
        <end position="103"/>
    </location>
</feature>
<evidence type="ECO:0000313" key="7">
    <source>
        <dbReference type="Proteomes" id="UP001230504"/>
    </source>
</evidence>
<dbReference type="InterPro" id="IPR036259">
    <property type="entry name" value="MFS_trans_sf"/>
</dbReference>
<dbReference type="Proteomes" id="UP001230504">
    <property type="component" value="Unassembled WGS sequence"/>
</dbReference>
<evidence type="ECO:0000256" key="2">
    <source>
        <dbReference type="ARBA" id="ARBA00022692"/>
    </source>
</evidence>